<gene>
    <name evidence="3" type="ORF">EOT04_03045</name>
</gene>
<keyword evidence="4" id="KW-1185">Reference proteome</keyword>
<dbReference type="InterPro" id="IPR050194">
    <property type="entry name" value="Glycosyltransferase_grp1"/>
</dbReference>
<feature type="domain" description="Glycosyl transferase family 1" evidence="1">
    <location>
        <begin position="230"/>
        <end position="395"/>
    </location>
</feature>
<proteinExistence type="predicted"/>
<reference evidence="3" key="1">
    <citation type="submission" date="2019-01" db="EMBL/GenBank/DDBJ databases">
        <title>Genomic signatures and co-occurrence patterns of the ultra-small Saccharimodia (Patescibacteria phylum) suggest a symbiotic lifestyle.</title>
        <authorList>
            <person name="Lemos L."/>
            <person name="Medeiros J."/>
            <person name="Andreote F."/>
            <person name="Fernandes G."/>
            <person name="Varani A."/>
            <person name="Oliveira G."/>
            <person name="Pylro V."/>
        </authorList>
    </citation>
    <scope>NUCLEOTIDE SEQUENCE [LARGE SCALE GENOMIC DNA]</scope>
    <source>
        <strain evidence="3">AMD01</strain>
    </source>
</reference>
<dbReference type="Pfam" id="PF13439">
    <property type="entry name" value="Glyco_transf_4"/>
    <property type="match status" value="1"/>
</dbReference>
<dbReference type="EMBL" id="SCKW01000037">
    <property type="protein sequence ID" value="RWZ78079.1"/>
    <property type="molecule type" value="Genomic_DNA"/>
</dbReference>
<dbReference type="PANTHER" id="PTHR45947">
    <property type="entry name" value="SULFOQUINOVOSYL TRANSFERASE SQD2"/>
    <property type="match status" value="1"/>
</dbReference>
<dbReference type="GO" id="GO:0016757">
    <property type="term" value="F:glycosyltransferase activity"/>
    <property type="evidence" value="ECO:0007669"/>
    <property type="project" value="InterPro"/>
</dbReference>
<dbReference type="Pfam" id="PF00534">
    <property type="entry name" value="Glycos_transf_1"/>
    <property type="match status" value="1"/>
</dbReference>
<name>A0A4Q0AGK8_9BACT</name>
<dbReference type="InterPro" id="IPR028098">
    <property type="entry name" value="Glyco_trans_4-like_N"/>
</dbReference>
<organism evidence="3 4">
    <name type="scientific">Candidatus Chaera renei</name>
    <dbReference type="NCBI Taxonomy" id="2506947"/>
    <lineage>
        <taxon>Bacteria</taxon>
        <taxon>Candidatus Saccharimonadota</taxon>
        <taxon>Candidatus Saccharimonadia</taxon>
        <taxon>Candidatus Saccharimonadales</taxon>
        <taxon>Candidatus Saccharimonadaceae</taxon>
        <taxon>Candidatus Chaera</taxon>
    </lineage>
</organism>
<dbReference type="Gene3D" id="3.40.50.2000">
    <property type="entry name" value="Glycogen Phosphorylase B"/>
    <property type="match status" value="2"/>
</dbReference>
<evidence type="ECO:0000313" key="4">
    <source>
        <dbReference type="Proteomes" id="UP000289269"/>
    </source>
</evidence>
<evidence type="ECO:0000259" key="2">
    <source>
        <dbReference type="Pfam" id="PF13439"/>
    </source>
</evidence>
<accession>A0A4Q0AGK8</accession>
<feature type="domain" description="Glycosyltransferase subfamily 4-like N-terminal" evidence="2">
    <location>
        <begin position="14"/>
        <end position="220"/>
    </location>
</feature>
<protein>
    <submittedName>
        <fullName evidence="3">Glycosyltransferase</fullName>
    </submittedName>
</protein>
<evidence type="ECO:0000313" key="3">
    <source>
        <dbReference type="EMBL" id="RWZ78079.1"/>
    </source>
</evidence>
<dbReference type="PANTHER" id="PTHR45947:SF3">
    <property type="entry name" value="SULFOQUINOVOSYL TRANSFERASE SQD2"/>
    <property type="match status" value="1"/>
</dbReference>
<comment type="caution">
    <text evidence="3">The sequence shown here is derived from an EMBL/GenBank/DDBJ whole genome shotgun (WGS) entry which is preliminary data.</text>
</comment>
<sequence>MKIGLFTDTYRPSVNGVVVVVDIMRHELEAAGHEVFIFCNAEKTLRRGPSLDDHIIRFPSIKKAFFDDYDLSIFFPPRELRRIKEIGLDVIIFFTPSQVGLLGVYAAHKLHIPLISQYSTDLYEYIEHYPIVVPGLVGLAATLPFTIKMDTDDIREWARTFLPKRRLTAWGRQTIERLLTLLHGKCDAVIVLSRKSLRQLKGWDEEGDCRFELIPTGVDPLPLPPPEATERFRQQLGLAPGDRVAMYVGRVSVEKNLDVIIPMMEHIVRAEPRAKFVFVGDFEYREKLEAKAAESEAAGHILFAGKMPRHELGAAYAAAEVFVFPSLKDTQGLVLHEAALAGLPIVMCDPDVSEVVKDGQNGYIVDDTPTELARAVSLIFANPELARRFGQRSRQLAGRFTEAKQAKKVAALIEEVAGARRLPVGG</sequence>
<dbReference type="SUPFAM" id="SSF53756">
    <property type="entry name" value="UDP-Glycosyltransferase/glycogen phosphorylase"/>
    <property type="match status" value="1"/>
</dbReference>
<evidence type="ECO:0000259" key="1">
    <source>
        <dbReference type="Pfam" id="PF00534"/>
    </source>
</evidence>
<dbReference type="AlphaFoldDB" id="A0A4Q0AGK8"/>
<dbReference type="InterPro" id="IPR001296">
    <property type="entry name" value="Glyco_trans_1"/>
</dbReference>
<dbReference type="Proteomes" id="UP000289269">
    <property type="component" value="Unassembled WGS sequence"/>
</dbReference>